<dbReference type="OrthoDB" id="5271495at2759"/>
<dbReference type="AlphaFoldDB" id="A0A9P4LXC4"/>
<evidence type="ECO:0000313" key="2">
    <source>
        <dbReference type="Proteomes" id="UP000799776"/>
    </source>
</evidence>
<name>A0A9P4LXC4_9PEZI</name>
<sequence length="149" mass="16637">MSDYILSIGVYGDGEDPNHRSHWGFLIFSPGMKFGNRLHVQLISLKGLIYQFETQSGYRLESQSCEGRVFLGYIKSTKYNQVVKIISEEPAPRNNKDRCQDWVLECVIALEAEELLPAGTSSWVEGIVGKPMKDVAAAVGGKWAGARRK</sequence>
<keyword evidence="2" id="KW-1185">Reference proteome</keyword>
<dbReference type="EMBL" id="ML978736">
    <property type="protein sequence ID" value="KAF2084853.1"/>
    <property type="molecule type" value="Genomic_DNA"/>
</dbReference>
<dbReference type="Pfam" id="PF20174">
    <property type="entry name" value="DUF6540"/>
    <property type="match status" value="1"/>
</dbReference>
<gene>
    <name evidence="1" type="ORF">K490DRAFT_47979</name>
</gene>
<proteinExistence type="predicted"/>
<dbReference type="Proteomes" id="UP000799776">
    <property type="component" value="Unassembled WGS sequence"/>
</dbReference>
<accession>A0A9P4LXC4</accession>
<reference evidence="1" key="1">
    <citation type="journal article" date="2020" name="Stud. Mycol.">
        <title>101 Dothideomycetes genomes: a test case for predicting lifestyles and emergence of pathogens.</title>
        <authorList>
            <person name="Haridas S."/>
            <person name="Albert R."/>
            <person name="Binder M."/>
            <person name="Bloem J."/>
            <person name="Labutti K."/>
            <person name="Salamov A."/>
            <person name="Andreopoulos B."/>
            <person name="Baker S."/>
            <person name="Barry K."/>
            <person name="Bills G."/>
            <person name="Bluhm B."/>
            <person name="Cannon C."/>
            <person name="Castanera R."/>
            <person name="Culley D."/>
            <person name="Daum C."/>
            <person name="Ezra D."/>
            <person name="Gonzalez J."/>
            <person name="Henrissat B."/>
            <person name="Kuo A."/>
            <person name="Liang C."/>
            <person name="Lipzen A."/>
            <person name="Lutzoni F."/>
            <person name="Magnuson J."/>
            <person name="Mondo S."/>
            <person name="Nolan M."/>
            <person name="Ohm R."/>
            <person name="Pangilinan J."/>
            <person name="Park H.-J."/>
            <person name="Ramirez L."/>
            <person name="Alfaro M."/>
            <person name="Sun H."/>
            <person name="Tritt A."/>
            <person name="Yoshinaga Y."/>
            <person name="Zwiers L.-H."/>
            <person name="Turgeon B."/>
            <person name="Goodwin S."/>
            <person name="Spatafora J."/>
            <person name="Crous P."/>
            <person name="Grigoriev I."/>
        </authorList>
    </citation>
    <scope>NUCLEOTIDE SEQUENCE</scope>
    <source>
        <strain evidence="1">CBS 121410</strain>
    </source>
</reference>
<evidence type="ECO:0000313" key="1">
    <source>
        <dbReference type="EMBL" id="KAF2084853.1"/>
    </source>
</evidence>
<organism evidence="1 2">
    <name type="scientific">Saccharata proteae CBS 121410</name>
    <dbReference type="NCBI Taxonomy" id="1314787"/>
    <lineage>
        <taxon>Eukaryota</taxon>
        <taxon>Fungi</taxon>
        <taxon>Dikarya</taxon>
        <taxon>Ascomycota</taxon>
        <taxon>Pezizomycotina</taxon>
        <taxon>Dothideomycetes</taxon>
        <taxon>Dothideomycetes incertae sedis</taxon>
        <taxon>Botryosphaeriales</taxon>
        <taxon>Saccharataceae</taxon>
        <taxon>Saccharata</taxon>
    </lineage>
</organism>
<dbReference type="InterPro" id="IPR046670">
    <property type="entry name" value="DUF6540"/>
</dbReference>
<protein>
    <submittedName>
        <fullName evidence="1">Uncharacterized protein</fullName>
    </submittedName>
</protein>
<comment type="caution">
    <text evidence="1">The sequence shown here is derived from an EMBL/GenBank/DDBJ whole genome shotgun (WGS) entry which is preliminary data.</text>
</comment>